<reference evidence="3" key="1">
    <citation type="journal article" date="2019" name="Beilstein J. Org. Chem.">
        <title>Nanangenines: drimane sesquiterpenoids as the dominant metabolite cohort of a novel Australian fungus, Aspergillus nanangensis.</title>
        <authorList>
            <person name="Lacey H.J."/>
            <person name="Gilchrist C.L.M."/>
            <person name="Crombie A."/>
            <person name="Kalaitzis J.A."/>
            <person name="Vuong D."/>
            <person name="Rutledge P.J."/>
            <person name="Turner P."/>
            <person name="Pitt J.I."/>
            <person name="Lacey E."/>
            <person name="Chooi Y.H."/>
            <person name="Piggott A.M."/>
        </authorList>
    </citation>
    <scope>NUCLEOTIDE SEQUENCE</scope>
    <source>
        <strain evidence="3">MST-FP2251</strain>
    </source>
</reference>
<keyword evidence="4" id="KW-1185">Reference proteome</keyword>
<dbReference type="AlphaFoldDB" id="A0AAD4CBS2"/>
<organism evidence="3 4">
    <name type="scientific">Aspergillus nanangensis</name>
    <dbReference type="NCBI Taxonomy" id="2582783"/>
    <lineage>
        <taxon>Eukaryota</taxon>
        <taxon>Fungi</taxon>
        <taxon>Dikarya</taxon>
        <taxon>Ascomycota</taxon>
        <taxon>Pezizomycotina</taxon>
        <taxon>Eurotiomycetes</taxon>
        <taxon>Eurotiomycetidae</taxon>
        <taxon>Eurotiales</taxon>
        <taxon>Aspergillaceae</taxon>
        <taxon>Aspergillus</taxon>
        <taxon>Aspergillus subgen. Circumdati</taxon>
    </lineage>
</organism>
<reference evidence="3" key="2">
    <citation type="submission" date="2020-02" db="EMBL/GenBank/DDBJ databases">
        <authorList>
            <person name="Gilchrist C.L.M."/>
            <person name="Chooi Y.-H."/>
        </authorList>
    </citation>
    <scope>NUCLEOTIDE SEQUENCE</scope>
    <source>
        <strain evidence="3">MST-FP2251</strain>
    </source>
</reference>
<proteinExistence type="predicted"/>
<dbReference type="Pfam" id="PF03959">
    <property type="entry name" value="FSH1"/>
    <property type="match status" value="1"/>
</dbReference>
<evidence type="ECO:0000256" key="1">
    <source>
        <dbReference type="ARBA" id="ARBA00022801"/>
    </source>
</evidence>
<accession>A0AAD4CBS2</accession>
<evidence type="ECO:0000313" key="3">
    <source>
        <dbReference type="EMBL" id="KAF9883546.1"/>
    </source>
</evidence>
<evidence type="ECO:0000313" key="4">
    <source>
        <dbReference type="Proteomes" id="UP001194746"/>
    </source>
</evidence>
<keyword evidence="1" id="KW-0378">Hydrolase</keyword>
<dbReference type="GO" id="GO:0005634">
    <property type="term" value="C:nucleus"/>
    <property type="evidence" value="ECO:0007669"/>
    <property type="project" value="TreeGrafter"/>
</dbReference>
<dbReference type="InterPro" id="IPR029058">
    <property type="entry name" value="AB_hydrolase_fold"/>
</dbReference>
<dbReference type="GO" id="GO:0016787">
    <property type="term" value="F:hydrolase activity"/>
    <property type="evidence" value="ECO:0007669"/>
    <property type="project" value="UniProtKB-KW"/>
</dbReference>
<name>A0AAD4CBS2_ASPNN</name>
<feature type="domain" description="Serine hydrolase" evidence="2">
    <location>
        <begin position="3"/>
        <end position="219"/>
    </location>
</feature>
<dbReference type="GO" id="GO:0005737">
    <property type="term" value="C:cytoplasm"/>
    <property type="evidence" value="ECO:0007669"/>
    <property type="project" value="TreeGrafter"/>
</dbReference>
<dbReference type="InterPro" id="IPR050593">
    <property type="entry name" value="LovG"/>
</dbReference>
<sequence length="235" mass="25772">MPLKLLCLHGWGTNVKVSENPPWDGATILQSQLTGLIRDLRRDNSATFHFLEGSVDSAPGPGISGFYDGPYYSYYQFPRTFSNPDPAGESLQDAYDRLYDTIDEDGPFDGILGFSQGGTLAAGFLIHHAKLYPREPQLFRCAIFINSLPPFRMNPGEDPVVDSDLHGYINLPTLSIGGAQDPLFEYSLALHRLCDHESSAWLVHAKGHGIPGDKKSVAAIAAAVRKLTVQALTIW</sequence>
<dbReference type="PANTHER" id="PTHR48070">
    <property type="entry name" value="ESTERASE OVCA2"/>
    <property type="match status" value="1"/>
</dbReference>
<dbReference type="SUPFAM" id="SSF53474">
    <property type="entry name" value="alpha/beta-Hydrolases"/>
    <property type="match status" value="1"/>
</dbReference>
<dbReference type="EMBL" id="VCAU01000159">
    <property type="protein sequence ID" value="KAF9883546.1"/>
    <property type="molecule type" value="Genomic_DNA"/>
</dbReference>
<dbReference type="InterPro" id="IPR005645">
    <property type="entry name" value="FSH-like_dom"/>
</dbReference>
<evidence type="ECO:0000259" key="2">
    <source>
        <dbReference type="Pfam" id="PF03959"/>
    </source>
</evidence>
<gene>
    <name evidence="3" type="ORF">FE257_003185</name>
</gene>
<dbReference type="PANTHER" id="PTHR48070:SF4">
    <property type="entry name" value="ESTERASE ALNB"/>
    <property type="match status" value="1"/>
</dbReference>
<dbReference type="Proteomes" id="UP001194746">
    <property type="component" value="Unassembled WGS sequence"/>
</dbReference>
<comment type="caution">
    <text evidence="3">The sequence shown here is derived from an EMBL/GenBank/DDBJ whole genome shotgun (WGS) entry which is preliminary data.</text>
</comment>
<dbReference type="Gene3D" id="3.40.50.1820">
    <property type="entry name" value="alpha/beta hydrolase"/>
    <property type="match status" value="1"/>
</dbReference>
<protein>
    <recommendedName>
        <fullName evidence="2">Serine hydrolase domain-containing protein</fullName>
    </recommendedName>
</protein>
<dbReference type="GO" id="GO:0019748">
    <property type="term" value="P:secondary metabolic process"/>
    <property type="evidence" value="ECO:0007669"/>
    <property type="project" value="TreeGrafter"/>
</dbReference>